<dbReference type="RefSeq" id="WP_072375412.1">
    <property type="nucleotide sequence ID" value="NZ_FNXB01000011.1"/>
</dbReference>
<organism evidence="2 4">
    <name type="scientific">Rhizobium tibeticum</name>
    <dbReference type="NCBI Taxonomy" id="501024"/>
    <lineage>
        <taxon>Bacteria</taxon>
        <taxon>Pseudomonadati</taxon>
        <taxon>Pseudomonadota</taxon>
        <taxon>Alphaproteobacteria</taxon>
        <taxon>Hyphomicrobiales</taxon>
        <taxon>Rhizobiaceae</taxon>
        <taxon>Rhizobium/Agrobacterium group</taxon>
        <taxon>Rhizobium</taxon>
    </lineage>
</organism>
<dbReference type="STRING" id="501024.RTCCBAU85039_2529"/>
<dbReference type="InterPro" id="IPR029787">
    <property type="entry name" value="Nucleotide_cyclase"/>
</dbReference>
<dbReference type="EMBL" id="FOCV01000009">
    <property type="protein sequence ID" value="SEN93327.1"/>
    <property type="molecule type" value="Genomic_DNA"/>
</dbReference>
<dbReference type="PROSITE" id="PS50125">
    <property type="entry name" value="GUANYLATE_CYCLASE_2"/>
    <property type="match status" value="1"/>
</dbReference>
<dbReference type="Gene3D" id="3.40.50.10070">
    <property type="entry name" value="TolB, N-terminal domain"/>
    <property type="match status" value="1"/>
</dbReference>
<accession>A0A1H8KKI0</accession>
<evidence type="ECO:0000313" key="2">
    <source>
        <dbReference type="EMBL" id="SEH81958.1"/>
    </source>
</evidence>
<evidence type="ECO:0000313" key="3">
    <source>
        <dbReference type="EMBL" id="SEN93327.1"/>
    </source>
</evidence>
<dbReference type="GO" id="GO:0004016">
    <property type="term" value="F:adenylate cyclase activity"/>
    <property type="evidence" value="ECO:0007669"/>
    <property type="project" value="UniProtKB-ARBA"/>
</dbReference>
<dbReference type="PANTHER" id="PTHR43081:SF19">
    <property type="entry name" value="PH-SENSITIVE ADENYLATE CYCLASE RV1264"/>
    <property type="match status" value="1"/>
</dbReference>
<dbReference type="GO" id="GO:0006171">
    <property type="term" value="P:cAMP biosynthetic process"/>
    <property type="evidence" value="ECO:0007669"/>
    <property type="project" value="TreeGrafter"/>
</dbReference>
<dbReference type="OrthoDB" id="9807521at2"/>
<dbReference type="Pfam" id="PF00211">
    <property type="entry name" value="Guanylate_cyc"/>
    <property type="match status" value="1"/>
</dbReference>
<dbReference type="Gene3D" id="3.30.70.1230">
    <property type="entry name" value="Nucleotide cyclase"/>
    <property type="match status" value="1"/>
</dbReference>
<dbReference type="GO" id="GO:0035556">
    <property type="term" value="P:intracellular signal transduction"/>
    <property type="evidence" value="ECO:0007669"/>
    <property type="project" value="InterPro"/>
</dbReference>
<reference evidence="4" key="1">
    <citation type="submission" date="2016-10" db="EMBL/GenBank/DDBJ databases">
        <authorList>
            <person name="Wibberg D."/>
        </authorList>
    </citation>
    <scope>NUCLEOTIDE SEQUENCE [LARGE SCALE GENOMIC DNA]</scope>
</reference>
<dbReference type="SMART" id="SM00028">
    <property type="entry name" value="TPR"/>
    <property type="match status" value="4"/>
</dbReference>
<dbReference type="Proteomes" id="UP000183063">
    <property type="component" value="Unassembled WGS sequence"/>
</dbReference>
<dbReference type="Proteomes" id="UP000198939">
    <property type="component" value="Unassembled WGS sequence"/>
</dbReference>
<evidence type="ECO:0000259" key="1">
    <source>
        <dbReference type="PROSITE" id="PS50125"/>
    </source>
</evidence>
<reference evidence="3 5" key="2">
    <citation type="submission" date="2016-10" db="EMBL/GenBank/DDBJ databases">
        <authorList>
            <person name="Varghese N."/>
            <person name="Submissions S."/>
        </authorList>
    </citation>
    <scope>NUCLEOTIDE SEQUENCE [LARGE SCALE GENOMIC DNA]</scope>
    <source>
        <strain evidence="3 5">CGMCC 1.7071</strain>
    </source>
</reference>
<dbReference type="InterPro" id="IPR001054">
    <property type="entry name" value="A/G_cyclase"/>
</dbReference>
<reference evidence="2" key="3">
    <citation type="submission" date="2016-10" db="EMBL/GenBank/DDBJ databases">
        <authorList>
            <person name="de Groot N.N."/>
        </authorList>
    </citation>
    <scope>NUCLEOTIDE SEQUENCE [LARGE SCALE GENOMIC DNA]</scope>
    <source>
        <strain evidence="2">CCBAU85039</strain>
    </source>
</reference>
<dbReference type="Gene3D" id="1.25.40.10">
    <property type="entry name" value="Tetratricopeptide repeat domain"/>
    <property type="match status" value="1"/>
</dbReference>
<dbReference type="InterPro" id="IPR050697">
    <property type="entry name" value="Adenylyl/Guanylyl_Cyclase_3/4"/>
</dbReference>
<evidence type="ECO:0000313" key="4">
    <source>
        <dbReference type="Proteomes" id="UP000183063"/>
    </source>
</evidence>
<protein>
    <submittedName>
        <fullName evidence="2">Invasion protein regulator</fullName>
    </submittedName>
    <submittedName>
        <fullName evidence="3">TolB amino-terminal domain-containing protein</fullName>
    </submittedName>
</protein>
<evidence type="ECO:0000313" key="5">
    <source>
        <dbReference type="Proteomes" id="UP000198939"/>
    </source>
</evidence>
<dbReference type="PANTHER" id="PTHR43081">
    <property type="entry name" value="ADENYLATE CYCLASE, TERMINAL-DIFFERENTIATION SPECIFIC-RELATED"/>
    <property type="match status" value="1"/>
</dbReference>
<dbReference type="SUPFAM" id="SSF48452">
    <property type="entry name" value="TPR-like"/>
    <property type="match status" value="1"/>
</dbReference>
<proteinExistence type="predicted"/>
<dbReference type="InterPro" id="IPR019734">
    <property type="entry name" value="TPR_rpt"/>
</dbReference>
<dbReference type="CDD" id="cd07302">
    <property type="entry name" value="CHD"/>
    <property type="match status" value="1"/>
</dbReference>
<name>A0A1H8KKI0_9HYPH</name>
<sequence length="592" mass="65787">MTRRLAAILDADVVGFSRLMGLDETGTFAKLKAHNSEVIVPSIGRHHGRVVKFVGDGTLAEFASVVDAIGCAMEIQTALLQRNEAIEPDRRMVWRIGIHVDDVLVEDDDIFGDGVNVAASLQALAPPGGICVSQQVNDQIRSKLDFRAIDFGNRRLKNIERPIRVWRWTPEDDEQRPPPSEWKEEAAWPVRNRPSIAVLPFSNMSSIEEQEHFSDGFTDELIATLARCRWLLVAARNSSFSYKGRKANAQQVAEDLGVKYVLEGSVRRAADRVRITAQLLSGTDGTLLWAERYDRTLADIFEVQDQLASEITGTIEPELGSIEFAALRGRAVLDMDAWEIYLKGLWHLYRFTLDELKTAKALFEQAISIDPTFAQAKARLAYVHIQLGWYGPLDERGERICEAIELAERAIGLDQKEPAAHLALGRALALDGATEAGIAHLHNALQLDQSFAQAHFALGQVLCYVERPAEGIAEIKEAFRLSPRDPHLWTFHNVLAIANYQLGDMAEAAKAARASLRSPNATFWPAIVLVATLGRQGETDAAREAIFRLHRFRPGMNCADARREFYFGDNPVMTEAFINRFIADLASAGLPG</sequence>
<keyword evidence="5" id="KW-1185">Reference proteome</keyword>
<dbReference type="EMBL" id="FNXB01000011">
    <property type="protein sequence ID" value="SEH81958.1"/>
    <property type="molecule type" value="Genomic_DNA"/>
</dbReference>
<feature type="domain" description="Guanylate cyclase" evidence="1">
    <location>
        <begin position="7"/>
        <end position="122"/>
    </location>
</feature>
<dbReference type="AlphaFoldDB" id="A0A1H8KKI0"/>
<gene>
    <name evidence="2" type="ORF">RTCCBAU85039_2529</name>
    <name evidence="3" type="ORF">SAMN05216228_100976</name>
</gene>
<dbReference type="SUPFAM" id="SSF55073">
    <property type="entry name" value="Nucleotide cyclase"/>
    <property type="match status" value="1"/>
</dbReference>
<dbReference type="InterPro" id="IPR011990">
    <property type="entry name" value="TPR-like_helical_dom_sf"/>
</dbReference>